<dbReference type="EMBL" id="WOWK01000068">
    <property type="protein sequence ID" value="KAF0321719.1"/>
    <property type="molecule type" value="Genomic_DNA"/>
</dbReference>
<reference evidence="1 2" key="1">
    <citation type="submission" date="2019-12" db="EMBL/GenBank/DDBJ databases">
        <title>A genome sequence resource for the geographically widespread anthracnose pathogen Colletotrichum asianum.</title>
        <authorList>
            <person name="Meng Y."/>
        </authorList>
    </citation>
    <scope>NUCLEOTIDE SEQUENCE [LARGE SCALE GENOMIC DNA]</scope>
    <source>
        <strain evidence="1 2">ICMP 18580</strain>
    </source>
</reference>
<evidence type="ECO:0000313" key="2">
    <source>
        <dbReference type="Proteomes" id="UP000434172"/>
    </source>
</evidence>
<evidence type="ECO:0000313" key="1">
    <source>
        <dbReference type="EMBL" id="KAF0321719.1"/>
    </source>
</evidence>
<sequence>MVGRLSNPIITLLAFKIPRQRRPAQFGMDSLAFLFFSFSDDLCAHPIQHQHLLATKQSLFIHGSFCYALHRGGLDHGLASLPQCQAFGCIRTTLSSHWIETSTLDQSCFRGGGDKCHLGKSVAERGDETMNRMANPLSNLSCGIFFLFSRNIRKEKGIDFSDETSTDRYERPGS</sequence>
<comment type="caution">
    <text evidence="1">The sequence shown here is derived from an EMBL/GenBank/DDBJ whole genome shotgun (WGS) entry which is preliminary data.</text>
</comment>
<gene>
    <name evidence="1" type="ORF">GQ607_011050</name>
</gene>
<protein>
    <submittedName>
        <fullName evidence="1">Uncharacterized protein</fullName>
    </submittedName>
</protein>
<organism evidence="1 2">
    <name type="scientific">Colletotrichum asianum</name>
    <dbReference type="NCBI Taxonomy" id="702518"/>
    <lineage>
        <taxon>Eukaryota</taxon>
        <taxon>Fungi</taxon>
        <taxon>Dikarya</taxon>
        <taxon>Ascomycota</taxon>
        <taxon>Pezizomycotina</taxon>
        <taxon>Sordariomycetes</taxon>
        <taxon>Hypocreomycetidae</taxon>
        <taxon>Glomerellales</taxon>
        <taxon>Glomerellaceae</taxon>
        <taxon>Colletotrichum</taxon>
        <taxon>Colletotrichum gloeosporioides species complex</taxon>
    </lineage>
</organism>
<name>A0A8H3W7V5_9PEZI</name>
<dbReference type="Proteomes" id="UP000434172">
    <property type="component" value="Unassembled WGS sequence"/>
</dbReference>
<dbReference type="AlphaFoldDB" id="A0A8H3W7V5"/>
<keyword evidence="2" id="KW-1185">Reference proteome</keyword>
<proteinExistence type="predicted"/>
<accession>A0A8H3W7V5</accession>